<comment type="caution">
    <text evidence="8">The sequence shown here is derived from an EMBL/GenBank/DDBJ whole genome shotgun (WGS) entry which is preliminary data.</text>
</comment>
<name>A0ABT8AZ81_9HYPH</name>
<dbReference type="Proteomes" id="UP001244297">
    <property type="component" value="Unassembled WGS sequence"/>
</dbReference>
<sequence>MSSLAKKGAWVALDNMSAAALAFLFFVLTARYLSQEEFGVAALALGVIQIAQPLIESLFHDALIQKTELSDADIATAASASVVWSFVLTAAICVFSPFISEILSTPSLAIFLVPLSSICIFTGLAAVPAAIARRHMEFRRLAIRTILGRITGIGIGLAMLWQGFGVWSVVAQAIISSGLSAALLLVASPRPTGRLNWIQLKPLILFGLPTVGTQFLWYANSRLITLIIGGALGPIAAGNWNVATRFVEPLQALLATTVGQFLLPLLARKNDESHAMQQPFLTGTHAMATVLMPSFFGLAACSPIALVVLVGEKWLEAAPIMQLVCLVNLALLIRQLAEIALTVSGRPRYTFYTHIIATSCSLIGSASGAYFGLMPSVCGWSTRAIPFLTINVIFVTKVLGISYIDQISPLWRPLTASCVMVAVILYLEHEFGSSVSSINMLLIMISAGIITYGSTLLCFDPTVKAIVLRRI</sequence>
<feature type="transmembrane region" description="Helical" evidence="7">
    <location>
        <begin position="410"/>
        <end position="427"/>
    </location>
</feature>
<feature type="transmembrane region" description="Helical" evidence="7">
    <location>
        <begin position="349"/>
        <end position="373"/>
    </location>
</feature>
<keyword evidence="4 7" id="KW-0812">Transmembrane</keyword>
<feature type="transmembrane region" description="Helical" evidence="7">
    <location>
        <begin position="141"/>
        <end position="161"/>
    </location>
</feature>
<evidence type="ECO:0000256" key="6">
    <source>
        <dbReference type="ARBA" id="ARBA00023136"/>
    </source>
</evidence>
<evidence type="ECO:0000256" key="3">
    <source>
        <dbReference type="ARBA" id="ARBA00022475"/>
    </source>
</evidence>
<evidence type="ECO:0000256" key="7">
    <source>
        <dbReference type="SAM" id="Phobius"/>
    </source>
</evidence>
<proteinExistence type="inferred from homology"/>
<evidence type="ECO:0000313" key="8">
    <source>
        <dbReference type="EMBL" id="MDN3574558.1"/>
    </source>
</evidence>
<dbReference type="PANTHER" id="PTHR30250:SF10">
    <property type="entry name" value="LIPOPOLYSACCHARIDE BIOSYNTHESIS PROTEIN WZXC"/>
    <property type="match status" value="1"/>
</dbReference>
<feature type="transmembrane region" description="Helical" evidence="7">
    <location>
        <begin position="287"/>
        <end position="310"/>
    </location>
</feature>
<keyword evidence="5 7" id="KW-1133">Transmembrane helix</keyword>
<comment type="similarity">
    <text evidence="2">Belongs to the polysaccharide synthase family.</text>
</comment>
<feature type="transmembrane region" description="Helical" evidence="7">
    <location>
        <begin position="198"/>
        <end position="217"/>
    </location>
</feature>
<comment type="subcellular location">
    <subcellularLocation>
        <location evidence="1">Cell membrane</location>
        <topology evidence="1">Multi-pass membrane protein</topology>
    </subcellularLocation>
</comment>
<feature type="transmembrane region" description="Helical" evidence="7">
    <location>
        <begin position="439"/>
        <end position="457"/>
    </location>
</feature>
<dbReference type="Pfam" id="PF13440">
    <property type="entry name" value="Polysacc_synt_3"/>
    <property type="match status" value="1"/>
</dbReference>
<feature type="transmembrane region" description="Helical" evidence="7">
    <location>
        <begin position="167"/>
        <end position="186"/>
    </location>
</feature>
<feature type="transmembrane region" description="Helical" evidence="7">
    <location>
        <begin position="223"/>
        <end position="243"/>
    </location>
</feature>
<dbReference type="RefSeq" id="WP_238293845.1">
    <property type="nucleotide sequence ID" value="NZ_BPQS01000081.1"/>
</dbReference>
<keyword evidence="3" id="KW-1003">Cell membrane</keyword>
<evidence type="ECO:0000256" key="5">
    <source>
        <dbReference type="ARBA" id="ARBA00022989"/>
    </source>
</evidence>
<dbReference type="EMBL" id="JAUFPT010000103">
    <property type="protein sequence ID" value="MDN3574558.1"/>
    <property type="molecule type" value="Genomic_DNA"/>
</dbReference>
<reference evidence="9" key="1">
    <citation type="journal article" date="2019" name="Int. J. Syst. Evol. Microbiol.">
        <title>The Global Catalogue of Microorganisms (GCM) 10K type strain sequencing project: providing services to taxonomists for standard genome sequencing and annotation.</title>
        <authorList>
            <consortium name="The Broad Institute Genomics Platform"/>
            <consortium name="The Broad Institute Genome Sequencing Center for Infectious Disease"/>
            <person name="Wu L."/>
            <person name="Ma J."/>
        </authorList>
    </citation>
    <scope>NUCLEOTIDE SEQUENCE [LARGE SCALE GENOMIC DNA]</scope>
    <source>
        <strain evidence="9">CECT 7806</strain>
    </source>
</reference>
<dbReference type="InterPro" id="IPR050833">
    <property type="entry name" value="Poly_Biosynth_Transport"/>
</dbReference>
<feature type="transmembrane region" description="Helical" evidence="7">
    <location>
        <begin position="105"/>
        <end position="129"/>
    </location>
</feature>
<feature type="transmembrane region" description="Helical" evidence="7">
    <location>
        <begin position="76"/>
        <end position="99"/>
    </location>
</feature>
<organism evidence="8 9">
    <name type="scientific">Methylobacterium longum</name>
    <dbReference type="NCBI Taxonomy" id="767694"/>
    <lineage>
        <taxon>Bacteria</taxon>
        <taxon>Pseudomonadati</taxon>
        <taxon>Pseudomonadota</taxon>
        <taxon>Alphaproteobacteria</taxon>
        <taxon>Hyphomicrobiales</taxon>
        <taxon>Methylobacteriaceae</taxon>
        <taxon>Methylobacterium</taxon>
    </lineage>
</organism>
<feature type="transmembrane region" description="Helical" evidence="7">
    <location>
        <begin position="38"/>
        <end position="55"/>
    </location>
</feature>
<feature type="transmembrane region" description="Helical" evidence="7">
    <location>
        <begin position="385"/>
        <end position="404"/>
    </location>
</feature>
<keyword evidence="9" id="KW-1185">Reference proteome</keyword>
<gene>
    <name evidence="8" type="ORF">QWZ18_28620</name>
</gene>
<evidence type="ECO:0000313" key="9">
    <source>
        <dbReference type="Proteomes" id="UP001244297"/>
    </source>
</evidence>
<feature type="transmembrane region" description="Helical" evidence="7">
    <location>
        <begin position="250"/>
        <end position="267"/>
    </location>
</feature>
<keyword evidence="6 7" id="KW-0472">Membrane</keyword>
<evidence type="ECO:0000256" key="2">
    <source>
        <dbReference type="ARBA" id="ARBA00007430"/>
    </source>
</evidence>
<feature type="transmembrane region" description="Helical" evidence="7">
    <location>
        <begin position="12"/>
        <end position="32"/>
    </location>
</feature>
<protein>
    <submittedName>
        <fullName evidence="8">Oligosaccharide flippase family protein</fullName>
    </submittedName>
</protein>
<evidence type="ECO:0000256" key="4">
    <source>
        <dbReference type="ARBA" id="ARBA00022692"/>
    </source>
</evidence>
<evidence type="ECO:0000256" key="1">
    <source>
        <dbReference type="ARBA" id="ARBA00004651"/>
    </source>
</evidence>
<dbReference type="PANTHER" id="PTHR30250">
    <property type="entry name" value="PST FAMILY PREDICTED COLANIC ACID TRANSPORTER"/>
    <property type="match status" value="1"/>
</dbReference>
<accession>A0ABT8AZ81</accession>